<accession>A0ABP0U1U4</accession>
<proteinExistence type="predicted"/>
<evidence type="ECO:0000313" key="1">
    <source>
        <dbReference type="EMBL" id="CAK9210789.1"/>
    </source>
</evidence>
<dbReference type="Proteomes" id="UP001497512">
    <property type="component" value="Chromosome 18"/>
</dbReference>
<name>A0ABP0U1U4_9BRYO</name>
<dbReference type="EMBL" id="OZ019910">
    <property type="protein sequence ID" value="CAK9210789.1"/>
    <property type="molecule type" value="Genomic_DNA"/>
</dbReference>
<evidence type="ECO:0000313" key="2">
    <source>
        <dbReference type="Proteomes" id="UP001497512"/>
    </source>
</evidence>
<sequence>MAAEPGSLMAAILQHEQDTFSYTAAGRLKRGGWQSSSAEKQSTVAVHQASPGGPSHQVAHQGSWPQVRHLWILRLQSNPVKFNQFTNTVVSRLCELLDEFFERTEAPGEDEGEEAGTFLSLPEIRSIAEDRSHEREVDDSDDVDAENFTMVMSARESVQISLMIMTGPGMAKQIYKEELIDHLIDFSRYQIVQIPFCQHMMLSTTRFTRVLGLVRMKRRVMIIWMPQKMEWALQRKVGARAKCQQNPKRQKQTKVWTTTGMLMEALLSNFASVYGTNFCEALGRIAFVPAERGIPNVGGAAGGTRKVLAAYSEAVLLKDWPLAWTSTPILATSSVVPPEFSWGAFRLHSPPAFPTVLAHLEMVGKNRGEDVLACWPNMRGMRSVEDTFGDVLKYLTNAWNGLSSSGV</sequence>
<dbReference type="PANTHER" id="PTHR15600:SF42">
    <property type="entry name" value="SACSIN"/>
    <property type="match status" value="1"/>
</dbReference>
<reference evidence="1" key="1">
    <citation type="submission" date="2024-02" db="EMBL/GenBank/DDBJ databases">
        <authorList>
            <consortium name="ELIXIR-Norway"/>
            <consortium name="Elixir Norway"/>
        </authorList>
    </citation>
    <scope>NUCLEOTIDE SEQUENCE</scope>
</reference>
<dbReference type="InterPro" id="IPR052972">
    <property type="entry name" value="Sacsin_chaperone_reg"/>
</dbReference>
<dbReference type="PANTHER" id="PTHR15600">
    <property type="entry name" value="SACSIN"/>
    <property type="match status" value="1"/>
</dbReference>
<keyword evidence="2" id="KW-1185">Reference proteome</keyword>
<gene>
    <name evidence="1" type="ORF">CSSPTR1EN2_LOCUS10335</name>
</gene>
<organism evidence="1 2">
    <name type="scientific">Sphagnum troendelagicum</name>
    <dbReference type="NCBI Taxonomy" id="128251"/>
    <lineage>
        <taxon>Eukaryota</taxon>
        <taxon>Viridiplantae</taxon>
        <taxon>Streptophyta</taxon>
        <taxon>Embryophyta</taxon>
        <taxon>Bryophyta</taxon>
        <taxon>Sphagnophytina</taxon>
        <taxon>Sphagnopsida</taxon>
        <taxon>Sphagnales</taxon>
        <taxon>Sphagnaceae</taxon>
        <taxon>Sphagnum</taxon>
    </lineage>
</organism>
<protein>
    <submittedName>
        <fullName evidence="1">Uncharacterized protein</fullName>
    </submittedName>
</protein>